<dbReference type="Pfam" id="PF09430">
    <property type="entry name" value="EMC7_beta-sandw"/>
    <property type="match status" value="1"/>
</dbReference>
<dbReference type="OrthoDB" id="375217at2759"/>
<evidence type="ECO:0000256" key="3">
    <source>
        <dbReference type="ARBA" id="ARBA00022729"/>
    </source>
</evidence>
<proteinExistence type="predicted"/>
<feature type="domain" description="ER membrane protein complex subunit 7 beta-sandwich" evidence="8">
    <location>
        <begin position="41"/>
        <end position="158"/>
    </location>
</feature>
<dbReference type="EMBL" id="LT594518">
    <property type="protein sequence ID" value="SBT82271.1"/>
    <property type="molecule type" value="Genomic_DNA"/>
</dbReference>
<evidence type="ECO:0000256" key="4">
    <source>
        <dbReference type="ARBA" id="ARBA00022989"/>
    </source>
</evidence>
<dbReference type="GO" id="GO:0072546">
    <property type="term" value="C:EMC complex"/>
    <property type="evidence" value="ECO:0007669"/>
    <property type="project" value="TreeGrafter"/>
</dbReference>
<feature type="chain" id="PRO_5008678339" description="ER membrane protein complex subunit 7 beta-sandwich domain-containing protein" evidence="7">
    <location>
        <begin position="24"/>
        <end position="198"/>
    </location>
</feature>
<dbReference type="AlphaFoldDB" id="A0A1C3L4K4"/>
<dbReference type="Gene3D" id="2.60.40.1120">
    <property type="entry name" value="Carboxypeptidase-like, regulatory domain"/>
    <property type="match status" value="1"/>
</dbReference>
<keyword evidence="2 6" id="KW-0812">Transmembrane</keyword>
<feature type="signal peptide" evidence="7">
    <location>
        <begin position="1"/>
        <end position="23"/>
    </location>
</feature>
<protein>
    <recommendedName>
        <fullName evidence="8">ER membrane protein complex subunit 7 beta-sandwich domain-containing protein</fullName>
    </recommendedName>
</protein>
<feature type="transmembrane region" description="Helical" evidence="6">
    <location>
        <begin position="145"/>
        <end position="169"/>
    </location>
</feature>
<accession>A0A1C3L4K4</accession>
<evidence type="ECO:0000256" key="5">
    <source>
        <dbReference type="ARBA" id="ARBA00023136"/>
    </source>
</evidence>
<evidence type="ECO:0000256" key="6">
    <source>
        <dbReference type="SAM" id="Phobius"/>
    </source>
</evidence>
<dbReference type="PANTHER" id="PTHR13605:SF4">
    <property type="entry name" value="ER MEMBRANE PROTEIN COMPLEX SUBUNIT 7"/>
    <property type="match status" value="1"/>
</dbReference>
<keyword evidence="3 7" id="KW-0732">Signal</keyword>
<gene>
    <name evidence="9" type="primary">PowCR01_140013300</name>
    <name evidence="9" type="ORF">POWCR01_140013300</name>
</gene>
<evidence type="ECO:0000313" key="10">
    <source>
        <dbReference type="Proteomes" id="UP000243200"/>
    </source>
</evidence>
<evidence type="ECO:0000256" key="7">
    <source>
        <dbReference type="SAM" id="SignalP"/>
    </source>
</evidence>
<name>A0A1C3L4K4_PLAOA</name>
<keyword evidence="4 6" id="KW-1133">Transmembrane helix</keyword>
<dbReference type="VEuPathDB" id="PlasmoDB:PocGH01_14018600"/>
<dbReference type="VEuPathDB" id="PlasmoDB:POWCR01_140013300"/>
<evidence type="ECO:0000313" key="9">
    <source>
        <dbReference type="EMBL" id="SBT82271.1"/>
    </source>
</evidence>
<evidence type="ECO:0000256" key="2">
    <source>
        <dbReference type="ARBA" id="ARBA00022692"/>
    </source>
</evidence>
<dbReference type="InterPro" id="IPR019008">
    <property type="entry name" value="Beta_sandwich_EMC7"/>
</dbReference>
<organism evidence="9 10">
    <name type="scientific">Plasmodium ovale</name>
    <name type="common">malaria parasite P. ovale</name>
    <dbReference type="NCBI Taxonomy" id="36330"/>
    <lineage>
        <taxon>Eukaryota</taxon>
        <taxon>Sar</taxon>
        <taxon>Alveolata</taxon>
        <taxon>Apicomplexa</taxon>
        <taxon>Aconoidasida</taxon>
        <taxon>Haemosporida</taxon>
        <taxon>Plasmodiidae</taxon>
        <taxon>Plasmodium</taxon>
        <taxon>Plasmodium (Plasmodium)</taxon>
    </lineage>
</organism>
<dbReference type="InterPro" id="IPR039163">
    <property type="entry name" value="EMC7"/>
</dbReference>
<dbReference type="PANTHER" id="PTHR13605">
    <property type="entry name" value="ER MEMBRANE PROTEIN COMPLEX SUBUNIT 7"/>
    <property type="match status" value="1"/>
</dbReference>
<reference evidence="9 10" key="1">
    <citation type="submission" date="2016-06" db="EMBL/GenBank/DDBJ databases">
        <authorList>
            <consortium name="Pathogen Informatics"/>
        </authorList>
    </citation>
    <scope>NUCLEOTIDE SEQUENCE [LARGE SCALE GENOMIC DNA]</scope>
    <source>
        <strain evidence="9">PowCR01</strain>
    </source>
</reference>
<sequence length="198" mass="23269">MNFVTTFLLSTLFYLHIIVRSRCEENFIELKNNYIEGIVKANLNVLAECTIYLNSDTYTKPKSNGQFIFTNVNEGVYNMYVNHPYIEFTKFQVEVKRNVTQNNHKIYIVQAYELISPFEKSNLMVTNIIFEVKKVYDFLIPKKNFYLFNLFKSPIFLIFLFFLILLSVVPQVQKMSDASSDEILSHVTYKSAFLEALK</sequence>
<evidence type="ECO:0000256" key="1">
    <source>
        <dbReference type="ARBA" id="ARBA00004167"/>
    </source>
</evidence>
<dbReference type="Proteomes" id="UP000243200">
    <property type="component" value="Chromosome 14"/>
</dbReference>
<keyword evidence="5 6" id="KW-0472">Membrane</keyword>
<comment type="subcellular location">
    <subcellularLocation>
        <location evidence="1">Membrane</location>
        <topology evidence="1">Single-pass membrane protein</topology>
    </subcellularLocation>
</comment>
<evidence type="ECO:0000259" key="8">
    <source>
        <dbReference type="Pfam" id="PF09430"/>
    </source>
</evidence>